<dbReference type="Proteomes" id="UP001596122">
    <property type="component" value="Unassembled WGS sequence"/>
</dbReference>
<gene>
    <name evidence="2" type="ORF">ACFPJ6_14955</name>
</gene>
<dbReference type="InterPro" id="IPR004675">
    <property type="entry name" value="AhpD_core"/>
</dbReference>
<evidence type="ECO:0000313" key="3">
    <source>
        <dbReference type="Proteomes" id="UP001596122"/>
    </source>
</evidence>
<evidence type="ECO:0000259" key="1">
    <source>
        <dbReference type="Pfam" id="PF02627"/>
    </source>
</evidence>
<dbReference type="RefSeq" id="WP_340269838.1">
    <property type="nucleotide sequence ID" value="NZ_JBBEOG010000005.1"/>
</dbReference>
<protein>
    <submittedName>
        <fullName evidence="2">Carboxymuconolactone decarboxylase family protein</fullName>
    </submittedName>
</protein>
<dbReference type="NCBIfam" id="TIGR00778">
    <property type="entry name" value="ahpD_dom"/>
    <property type="match status" value="1"/>
</dbReference>
<dbReference type="SUPFAM" id="SSF69118">
    <property type="entry name" value="AhpD-like"/>
    <property type="match status" value="1"/>
</dbReference>
<dbReference type="PANTHER" id="PTHR35446:SF3">
    <property type="entry name" value="CMD DOMAIN-CONTAINING PROTEIN"/>
    <property type="match status" value="1"/>
</dbReference>
<name>A0ABW0GS35_9MICO</name>
<dbReference type="EMBL" id="JBHSLD010000014">
    <property type="protein sequence ID" value="MFC5382069.1"/>
    <property type="molecule type" value="Genomic_DNA"/>
</dbReference>
<dbReference type="Gene3D" id="1.20.1290.10">
    <property type="entry name" value="AhpD-like"/>
    <property type="match status" value="1"/>
</dbReference>
<sequence>MTRIPVHTVASAPEGSRDSLKTLEARFGKVMNIHGAMAHSPAVLETYAAIQRVMTEVGTFDGATREAIALAVANVDDCAYCQAAHTAGGKAAGLTEQETIDIRRGDVEDPKLAALLAIVREQTARVGHVQDSTWQAALDQGWTDAELTETSAHVALNLFTNYFNHLVRTDLDLPAAPAA</sequence>
<dbReference type="InterPro" id="IPR029032">
    <property type="entry name" value="AhpD-like"/>
</dbReference>
<dbReference type="Pfam" id="PF02627">
    <property type="entry name" value="CMD"/>
    <property type="match status" value="1"/>
</dbReference>
<dbReference type="InterPro" id="IPR003779">
    <property type="entry name" value="CMD-like"/>
</dbReference>
<keyword evidence="3" id="KW-1185">Reference proteome</keyword>
<proteinExistence type="predicted"/>
<reference evidence="3" key="1">
    <citation type="journal article" date="2019" name="Int. J. Syst. Evol. Microbiol.">
        <title>The Global Catalogue of Microorganisms (GCM) 10K type strain sequencing project: providing services to taxonomists for standard genome sequencing and annotation.</title>
        <authorList>
            <consortium name="The Broad Institute Genomics Platform"/>
            <consortium name="The Broad Institute Genome Sequencing Center for Infectious Disease"/>
            <person name="Wu L."/>
            <person name="Ma J."/>
        </authorList>
    </citation>
    <scope>NUCLEOTIDE SEQUENCE [LARGE SCALE GENOMIC DNA]</scope>
    <source>
        <strain evidence="3">CCUG 43114</strain>
    </source>
</reference>
<dbReference type="PANTHER" id="PTHR35446">
    <property type="entry name" value="SI:CH211-175M2.5"/>
    <property type="match status" value="1"/>
</dbReference>
<accession>A0ABW0GS35</accession>
<feature type="domain" description="Carboxymuconolactone decarboxylase-like" evidence="1">
    <location>
        <begin position="41"/>
        <end position="117"/>
    </location>
</feature>
<organism evidence="2 3">
    <name type="scientific">Aquipuribacter nitratireducens</name>
    <dbReference type="NCBI Taxonomy" id="650104"/>
    <lineage>
        <taxon>Bacteria</taxon>
        <taxon>Bacillati</taxon>
        <taxon>Actinomycetota</taxon>
        <taxon>Actinomycetes</taxon>
        <taxon>Micrococcales</taxon>
        <taxon>Intrasporangiaceae</taxon>
        <taxon>Aquipuribacter</taxon>
    </lineage>
</organism>
<evidence type="ECO:0000313" key="2">
    <source>
        <dbReference type="EMBL" id="MFC5382069.1"/>
    </source>
</evidence>
<comment type="caution">
    <text evidence="2">The sequence shown here is derived from an EMBL/GenBank/DDBJ whole genome shotgun (WGS) entry which is preliminary data.</text>
</comment>